<protein>
    <submittedName>
        <fullName evidence="1">Uncharacterized protein</fullName>
    </submittedName>
</protein>
<accession>A0A917KZL4</accession>
<dbReference type="AlphaFoldDB" id="A0A917KZL4"/>
<proteinExistence type="predicted"/>
<sequence length="79" mass="8847">MRSIQGVLSEVAYLERSCQYVREKLNDVDKAAGAITELTSIQESGVEAATRDMTALIQHHLETAARYAEEWKNHVENIG</sequence>
<dbReference type="EMBL" id="BMMU01000009">
    <property type="protein sequence ID" value="GGJ34361.1"/>
    <property type="molecule type" value="Genomic_DNA"/>
</dbReference>
<dbReference type="RefSeq" id="WP_189148166.1">
    <property type="nucleotide sequence ID" value="NZ_BAABER010000020.1"/>
</dbReference>
<evidence type="ECO:0000313" key="2">
    <source>
        <dbReference type="Proteomes" id="UP000625682"/>
    </source>
</evidence>
<gene>
    <name evidence="1" type="ORF">GCM10012282_33880</name>
</gene>
<organism evidence="1 2">
    <name type="scientific">Streptomyces lacrimifluminis</name>
    <dbReference type="NCBI Taxonomy" id="1500077"/>
    <lineage>
        <taxon>Bacteria</taxon>
        <taxon>Bacillati</taxon>
        <taxon>Actinomycetota</taxon>
        <taxon>Actinomycetes</taxon>
        <taxon>Kitasatosporales</taxon>
        <taxon>Streptomycetaceae</taxon>
        <taxon>Streptomyces</taxon>
    </lineage>
</organism>
<reference evidence="1" key="1">
    <citation type="journal article" date="2014" name="Int. J. Syst. Evol. Microbiol.">
        <title>Complete genome sequence of Corynebacterium casei LMG S-19264T (=DSM 44701T), isolated from a smear-ripened cheese.</title>
        <authorList>
            <consortium name="US DOE Joint Genome Institute (JGI-PGF)"/>
            <person name="Walter F."/>
            <person name="Albersmeier A."/>
            <person name="Kalinowski J."/>
            <person name="Ruckert C."/>
        </authorList>
    </citation>
    <scope>NUCLEOTIDE SEQUENCE</scope>
    <source>
        <strain evidence="1">CGMCC 4.7272</strain>
    </source>
</reference>
<keyword evidence="2" id="KW-1185">Reference proteome</keyword>
<dbReference type="Proteomes" id="UP000625682">
    <property type="component" value="Unassembled WGS sequence"/>
</dbReference>
<evidence type="ECO:0000313" key="1">
    <source>
        <dbReference type="EMBL" id="GGJ34361.1"/>
    </source>
</evidence>
<reference evidence="1" key="2">
    <citation type="submission" date="2020-09" db="EMBL/GenBank/DDBJ databases">
        <authorList>
            <person name="Sun Q."/>
            <person name="Zhou Y."/>
        </authorList>
    </citation>
    <scope>NUCLEOTIDE SEQUENCE</scope>
    <source>
        <strain evidence="1">CGMCC 4.7272</strain>
    </source>
</reference>
<comment type="caution">
    <text evidence="1">The sequence shown here is derived from an EMBL/GenBank/DDBJ whole genome shotgun (WGS) entry which is preliminary data.</text>
</comment>
<name>A0A917KZL4_9ACTN</name>